<evidence type="ECO:0000256" key="3">
    <source>
        <dbReference type="RuleBase" id="RU000363"/>
    </source>
</evidence>
<dbReference type="KEGG" id="pfer:IRI77_01100"/>
<reference evidence="4 5" key="1">
    <citation type="submission" date="2020-10" db="EMBL/GenBank/DDBJ databases">
        <title>Complete genome sequence of Paludibaculum fermentans P105T, a facultatively anaerobic acidobacterium capable of dissimilatory Fe(III) reduction.</title>
        <authorList>
            <person name="Dedysh S.N."/>
            <person name="Beletsky A.V."/>
            <person name="Kulichevskaya I.S."/>
            <person name="Mardanov A.V."/>
            <person name="Ravin N.V."/>
        </authorList>
    </citation>
    <scope>NUCLEOTIDE SEQUENCE [LARGE SCALE GENOMIC DNA]</scope>
    <source>
        <strain evidence="4 5">P105</strain>
    </source>
</reference>
<accession>A0A7S7NRT0</accession>
<dbReference type="InterPro" id="IPR036291">
    <property type="entry name" value="NAD(P)-bd_dom_sf"/>
</dbReference>
<dbReference type="PRINTS" id="PR00080">
    <property type="entry name" value="SDRFAMILY"/>
</dbReference>
<dbReference type="Gene3D" id="3.40.50.720">
    <property type="entry name" value="NAD(P)-binding Rossmann-like Domain"/>
    <property type="match status" value="1"/>
</dbReference>
<gene>
    <name evidence="4" type="ORF">IRI77_01100</name>
</gene>
<evidence type="ECO:0000256" key="2">
    <source>
        <dbReference type="ARBA" id="ARBA00023002"/>
    </source>
</evidence>
<comment type="similarity">
    <text evidence="1 3">Belongs to the short-chain dehydrogenases/reductases (SDR) family.</text>
</comment>
<sequence length="265" mass="29290">MQLSDKLAVITGASSGLGEVFARKLAQRGYSLLLVARRASRLEETRQSIQASTKVAIECFPCDLASTADTERLALHLEQRPVELLVNNAGFGTMGRFVETDYSRQVDMVHVHVLATMRLTKAVLPGMMQRGHGGIINVASVAGFWRSAGNVSYCATKGWMNDFTEGVRLELDVAGSAVKIQALCPGFTYTEFHDTAGINRAAIPKLLWMPADYVVEESLKGLESGKLFVIPNWKYRLGAAFGELLPWPWRLKLERASPHKRDVPR</sequence>
<protein>
    <submittedName>
        <fullName evidence="4">SDR family oxidoreductase</fullName>
    </submittedName>
</protein>
<dbReference type="PRINTS" id="PR00081">
    <property type="entry name" value="GDHRDH"/>
</dbReference>
<dbReference type="PANTHER" id="PTHR44196:SF2">
    <property type="entry name" value="SHORT-CHAIN DEHYDROGENASE-RELATED"/>
    <property type="match status" value="1"/>
</dbReference>
<dbReference type="AlphaFoldDB" id="A0A7S7NRT0"/>
<organism evidence="4 5">
    <name type="scientific">Paludibaculum fermentans</name>
    <dbReference type="NCBI Taxonomy" id="1473598"/>
    <lineage>
        <taxon>Bacteria</taxon>
        <taxon>Pseudomonadati</taxon>
        <taxon>Acidobacteriota</taxon>
        <taxon>Terriglobia</taxon>
        <taxon>Bryobacterales</taxon>
        <taxon>Bryobacteraceae</taxon>
        <taxon>Paludibaculum</taxon>
    </lineage>
</organism>
<keyword evidence="5" id="KW-1185">Reference proteome</keyword>
<dbReference type="GO" id="GO:0016020">
    <property type="term" value="C:membrane"/>
    <property type="evidence" value="ECO:0007669"/>
    <property type="project" value="TreeGrafter"/>
</dbReference>
<dbReference type="GO" id="GO:0016491">
    <property type="term" value="F:oxidoreductase activity"/>
    <property type="evidence" value="ECO:0007669"/>
    <property type="project" value="UniProtKB-KW"/>
</dbReference>
<dbReference type="Pfam" id="PF00106">
    <property type="entry name" value="adh_short"/>
    <property type="match status" value="1"/>
</dbReference>
<evidence type="ECO:0000313" key="5">
    <source>
        <dbReference type="Proteomes" id="UP000593892"/>
    </source>
</evidence>
<dbReference type="InterPro" id="IPR002347">
    <property type="entry name" value="SDR_fam"/>
</dbReference>
<dbReference type="PANTHER" id="PTHR44196">
    <property type="entry name" value="DEHYDROGENASE/REDUCTASE SDR FAMILY MEMBER 7B"/>
    <property type="match status" value="1"/>
</dbReference>
<dbReference type="PIRSF" id="PIRSF000126">
    <property type="entry name" value="11-beta-HSD1"/>
    <property type="match status" value="1"/>
</dbReference>
<dbReference type="Proteomes" id="UP000593892">
    <property type="component" value="Chromosome"/>
</dbReference>
<name>A0A7S7NRT0_PALFE</name>
<dbReference type="CDD" id="cd05233">
    <property type="entry name" value="SDR_c"/>
    <property type="match status" value="1"/>
</dbReference>
<dbReference type="RefSeq" id="WP_194450250.1">
    <property type="nucleotide sequence ID" value="NZ_CP063849.1"/>
</dbReference>
<evidence type="ECO:0000313" key="4">
    <source>
        <dbReference type="EMBL" id="QOY88588.1"/>
    </source>
</evidence>
<dbReference type="EMBL" id="CP063849">
    <property type="protein sequence ID" value="QOY88588.1"/>
    <property type="molecule type" value="Genomic_DNA"/>
</dbReference>
<dbReference type="SUPFAM" id="SSF51735">
    <property type="entry name" value="NAD(P)-binding Rossmann-fold domains"/>
    <property type="match status" value="1"/>
</dbReference>
<evidence type="ECO:0000256" key="1">
    <source>
        <dbReference type="ARBA" id="ARBA00006484"/>
    </source>
</evidence>
<proteinExistence type="inferred from homology"/>
<keyword evidence="2" id="KW-0560">Oxidoreductase</keyword>